<dbReference type="RefSeq" id="WP_042485690.1">
    <property type="nucleotide sequence ID" value="NZ_BBPI01000034.1"/>
</dbReference>
<evidence type="ECO:0000259" key="2">
    <source>
        <dbReference type="Pfam" id="PF07786"/>
    </source>
</evidence>
<name>A0A0A1W569_9SPHN</name>
<feature type="transmembrane region" description="Helical" evidence="1">
    <location>
        <begin position="209"/>
        <end position="227"/>
    </location>
</feature>
<evidence type="ECO:0000256" key="1">
    <source>
        <dbReference type="SAM" id="Phobius"/>
    </source>
</evidence>
<evidence type="ECO:0000313" key="3">
    <source>
        <dbReference type="EMBL" id="GAM00590.1"/>
    </source>
</evidence>
<feature type="transmembrane region" description="Helical" evidence="1">
    <location>
        <begin position="357"/>
        <end position="378"/>
    </location>
</feature>
<keyword evidence="1" id="KW-1133">Transmembrane helix</keyword>
<feature type="domain" description="Heparan-alpha-glucosaminide N-acetyltransferase catalytic" evidence="2">
    <location>
        <begin position="23"/>
        <end position="236"/>
    </location>
</feature>
<dbReference type="AlphaFoldDB" id="A0A0A1W569"/>
<dbReference type="Pfam" id="PF07786">
    <property type="entry name" value="HGSNAT_cat"/>
    <property type="match status" value="1"/>
</dbReference>
<dbReference type="InterPro" id="IPR012429">
    <property type="entry name" value="HGSNAT_cat"/>
</dbReference>
<accession>A0A0A1W569</accession>
<feature type="transmembrane region" description="Helical" evidence="1">
    <location>
        <begin position="324"/>
        <end position="345"/>
    </location>
</feature>
<feature type="transmembrane region" description="Helical" evidence="1">
    <location>
        <begin position="158"/>
        <end position="177"/>
    </location>
</feature>
<keyword evidence="1" id="KW-0812">Transmembrane</keyword>
<gene>
    <name evidence="3" type="ORF">SP5_034_01650</name>
</gene>
<feature type="transmembrane region" description="Helical" evidence="1">
    <location>
        <begin position="72"/>
        <end position="92"/>
    </location>
</feature>
<organism evidence="3 4">
    <name type="scientific">Sphingomonas parapaucimobilis NBRC 15100</name>
    <dbReference type="NCBI Taxonomy" id="1219049"/>
    <lineage>
        <taxon>Bacteria</taxon>
        <taxon>Pseudomonadati</taxon>
        <taxon>Pseudomonadota</taxon>
        <taxon>Alphaproteobacteria</taxon>
        <taxon>Sphingomonadales</taxon>
        <taxon>Sphingomonadaceae</taxon>
        <taxon>Sphingomonas</taxon>
    </lineage>
</organism>
<keyword evidence="1" id="KW-0472">Membrane</keyword>
<feature type="transmembrane region" description="Helical" evidence="1">
    <location>
        <begin position="104"/>
        <end position="126"/>
    </location>
</feature>
<comment type="caution">
    <text evidence="3">The sequence shown here is derived from an EMBL/GenBank/DDBJ whole genome shotgun (WGS) entry which is preliminary data.</text>
</comment>
<keyword evidence="4" id="KW-1185">Reference proteome</keyword>
<sequence>MTSLTLPHDAVRRATPPVAAAARLASIDAVRGLVMVIMLLDHVRDTLCTHWAVGDPMDARLVAPALFFSRTLASLCAPTFIALTGLSAWLYGQTHSRAETSRFLLTRGLFLMLLELTLVGFAWSAQFPPQTIWLQVIWAIGVCMIALAGLIHLPRGTVAAIGLAIVAGHNLLDPISFSPDSPWFKPWALIHKRSAFEWMGITVKTTYPVLPWIGVIALGYAMGPWFTRPAEERRRWLTSLGIGMILAFILLRAINGYGDAPWTPVPGDPLRSVMSFLALTKYPPSLLFLLSTLGVAVLLLALFEGRSGPVTARLIVMGGAPMGFYLLHLYVLRGLYLGAVAIWGTNQGQVFGLPSVGAMWLVYLLLIVPLYYPTRWFADLKRRRRDLRWLRYF</sequence>
<dbReference type="Proteomes" id="UP000032305">
    <property type="component" value="Unassembled WGS sequence"/>
</dbReference>
<feature type="transmembrane region" description="Helical" evidence="1">
    <location>
        <begin position="132"/>
        <end position="151"/>
    </location>
</feature>
<dbReference type="EMBL" id="BBPI01000034">
    <property type="protein sequence ID" value="GAM00590.1"/>
    <property type="molecule type" value="Genomic_DNA"/>
</dbReference>
<feature type="transmembrane region" description="Helical" evidence="1">
    <location>
        <begin position="282"/>
        <end position="303"/>
    </location>
</feature>
<evidence type="ECO:0000313" key="4">
    <source>
        <dbReference type="Proteomes" id="UP000032305"/>
    </source>
</evidence>
<proteinExistence type="predicted"/>
<dbReference type="OrthoDB" id="508112at2"/>
<reference evidence="3 4" key="1">
    <citation type="submission" date="2014-11" db="EMBL/GenBank/DDBJ databases">
        <title>Whole genome shotgun sequence of Sphingomonas parapaucimobilis NBRC 15100.</title>
        <authorList>
            <person name="Katano-Makiyama Y."/>
            <person name="Hosoyama A."/>
            <person name="Hashimoto M."/>
            <person name="Hosoyama Y."/>
            <person name="Noguchi M."/>
            <person name="Numata M."/>
            <person name="Tsuchikane K."/>
            <person name="Hirakata S."/>
            <person name="Uohara A."/>
            <person name="Shimodaira J."/>
            <person name="Ohji S."/>
            <person name="Ichikawa N."/>
            <person name="Kimura A."/>
            <person name="Yamazoe A."/>
            <person name="Fujita N."/>
        </authorList>
    </citation>
    <scope>NUCLEOTIDE SEQUENCE [LARGE SCALE GENOMIC DNA]</scope>
    <source>
        <strain evidence="3 4">NBRC 15100</strain>
    </source>
</reference>
<protein>
    <recommendedName>
        <fullName evidence="2">Heparan-alpha-glucosaminide N-acetyltransferase catalytic domain-containing protein</fullName>
    </recommendedName>
</protein>
<dbReference type="eggNOG" id="COG3503">
    <property type="taxonomic scope" value="Bacteria"/>
</dbReference>
<dbReference type="PANTHER" id="PTHR40407:SF1">
    <property type="entry name" value="HEPARAN-ALPHA-GLUCOSAMINIDE N-ACETYLTRANSFERASE CATALYTIC DOMAIN-CONTAINING PROTEIN"/>
    <property type="match status" value="1"/>
</dbReference>
<feature type="transmembrane region" description="Helical" evidence="1">
    <location>
        <begin position="236"/>
        <end position="254"/>
    </location>
</feature>
<dbReference type="PANTHER" id="PTHR40407">
    <property type="entry name" value="MEMBRANE PROTEIN-LIKE PROTEIN"/>
    <property type="match status" value="1"/>
</dbReference>